<reference evidence="1" key="1">
    <citation type="journal article" date="2020" name="Stud. Mycol.">
        <title>101 Dothideomycetes genomes: a test case for predicting lifestyles and emergence of pathogens.</title>
        <authorList>
            <person name="Haridas S."/>
            <person name="Albert R."/>
            <person name="Binder M."/>
            <person name="Bloem J."/>
            <person name="Labutti K."/>
            <person name="Salamov A."/>
            <person name="Andreopoulos B."/>
            <person name="Baker S."/>
            <person name="Barry K."/>
            <person name="Bills G."/>
            <person name="Bluhm B."/>
            <person name="Cannon C."/>
            <person name="Castanera R."/>
            <person name="Culley D."/>
            <person name="Daum C."/>
            <person name="Ezra D."/>
            <person name="Gonzalez J."/>
            <person name="Henrissat B."/>
            <person name="Kuo A."/>
            <person name="Liang C."/>
            <person name="Lipzen A."/>
            <person name="Lutzoni F."/>
            <person name="Magnuson J."/>
            <person name="Mondo S."/>
            <person name="Nolan M."/>
            <person name="Ohm R."/>
            <person name="Pangilinan J."/>
            <person name="Park H.-J."/>
            <person name="Ramirez L."/>
            <person name="Alfaro M."/>
            <person name="Sun H."/>
            <person name="Tritt A."/>
            <person name="Yoshinaga Y."/>
            <person name="Zwiers L.-H."/>
            <person name="Turgeon B."/>
            <person name="Goodwin S."/>
            <person name="Spatafora J."/>
            <person name="Crous P."/>
            <person name="Grigoriev I."/>
        </authorList>
    </citation>
    <scope>NUCLEOTIDE SEQUENCE</scope>
    <source>
        <strain evidence="1">CBS 116005</strain>
    </source>
</reference>
<name>A0A6G1LBK7_9PEZI</name>
<proteinExistence type="predicted"/>
<dbReference type="OrthoDB" id="2588098at2759"/>
<organism evidence="1 2">
    <name type="scientific">Teratosphaeria nubilosa</name>
    <dbReference type="NCBI Taxonomy" id="161662"/>
    <lineage>
        <taxon>Eukaryota</taxon>
        <taxon>Fungi</taxon>
        <taxon>Dikarya</taxon>
        <taxon>Ascomycota</taxon>
        <taxon>Pezizomycotina</taxon>
        <taxon>Dothideomycetes</taxon>
        <taxon>Dothideomycetidae</taxon>
        <taxon>Mycosphaerellales</taxon>
        <taxon>Teratosphaeriaceae</taxon>
        <taxon>Teratosphaeria</taxon>
    </lineage>
</organism>
<evidence type="ECO:0000313" key="2">
    <source>
        <dbReference type="Proteomes" id="UP000799436"/>
    </source>
</evidence>
<dbReference type="AlphaFoldDB" id="A0A6G1LBK7"/>
<dbReference type="EMBL" id="ML995827">
    <property type="protein sequence ID" value="KAF2770267.1"/>
    <property type="molecule type" value="Genomic_DNA"/>
</dbReference>
<dbReference type="Proteomes" id="UP000799436">
    <property type="component" value="Unassembled WGS sequence"/>
</dbReference>
<protein>
    <submittedName>
        <fullName evidence="1">Uncharacterized protein</fullName>
    </submittedName>
</protein>
<evidence type="ECO:0000313" key="1">
    <source>
        <dbReference type="EMBL" id="KAF2770267.1"/>
    </source>
</evidence>
<keyword evidence="2" id="KW-1185">Reference proteome</keyword>
<sequence length="337" mass="38871">MCPPGVDQTTRTAQRWYVVSPANQQSHALFDGSRYIEDVKGFLQGGEPWDAFRKLAKPSTIARNIMLPETIMPQTAQLSSIEKMPAEIISMILEDRVAFGISSTTLWTHLLSHAQQDTRRSMSSWADTPLICTGTWLQDLPKTIYTAYPDVWEREQEYLRRTRVWYGPCPAREWNYKHIRLEKDSRQSCKEKWLAAYDAVASKVLPKLNLSTLHVTLAAASTGPAFWTRRNWILRNKTTKQFFRIKVDQPRHFQGPSIHVGSAPWLSLDRVLLLRVSWGVADWDPSRSRPQETNLKLTRGEWAGHCFNVVEDMSFDVGQWRDVTEDIVEEGKIWVPE</sequence>
<gene>
    <name evidence="1" type="ORF">EJ03DRAFT_78072</name>
</gene>
<accession>A0A6G1LBK7</accession>